<accession>A0A3G9K324</accession>
<reference evidence="1 2" key="1">
    <citation type="submission" date="2018-11" db="EMBL/GenBank/DDBJ databases">
        <title>Complete genome sequence of Microcystis aeruginosa NIES-102.</title>
        <authorList>
            <person name="Yamaguchi H."/>
            <person name="Suzuki S."/>
            <person name="Kawachi M."/>
        </authorList>
    </citation>
    <scope>NUCLEOTIDE SEQUENCE [LARGE SCALE GENOMIC DNA]</scope>
    <source>
        <strain evidence="1 2">NIES-102</strain>
    </source>
</reference>
<dbReference type="Proteomes" id="UP000278152">
    <property type="component" value="Chromosome"/>
</dbReference>
<name>A0A3G9K324_MICVR</name>
<evidence type="ECO:0000313" key="1">
    <source>
        <dbReference type="EMBL" id="BBH42019.1"/>
    </source>
</evidence>
<dbReference type="RefSeq" id="WP_125732003.1">
    <property type="nucleotide sequence ID" value="NZ_AP019314.1"/>
</dbReference>
<dbReference type="EMBL" id="AP019314">
    <property type="protein sequence ID" value="BBH42019.1"/>
    <property type="molecule type" value="Genomic_DNA"/>
</dbReference>
<proteinExistence type="predicted"/>
<protein>
    <submittedName>
        <fullName evidence="1">Uncharacterized protein</fullName>
    </submittedName>
</protein>
<dbReference type="AlphaFoldDB" id="A0A3G9K324"/>
<sequence length="185" mass="21173">MKSQILAIAALGTLAVFNCFSGVAYSRPLLVGQESTTPTLMVIDDEEMAQLPVPVRDFLQLYKAGNIDGAVDFWRDSAIKFISLHSDSSEKDRKDALDKINQQISMVKSVLKVFNQEYGFFKDYTVLQEYTSVQDTYNIKSFLLRTRHEQISLFWRFTTIQTPKGTFLFSFQASTDLRDIIKDDK</sequence>
<organism evidence="1 2">
    <name type="scientific">Microcystis viridis NIES-102</name>
    <dbReference type="NCBI Taxonomy" id="213615"/>
    <lineage>
        <taxon>Bacteria</taxon>
        <taxon>Bacillati</taxon>
        <taxon>Cyanobacteriota</taxon>
        <taxon>Cyanophyceae</taxon>
        <taxon>Oscillatoriophycideae</taxon>
        <taxon>Chroococcales</taxon>
        <taxon>Microcystaceae</taxon>
        <taxon>Microcystis</taxon>
    </lineage>
</organism>
<evidence type="ECO:0000313" key="2">
    <source>
        <dbReference type="Proteomes" id="UP000278152"/>
    </source>
</evidence>
<dbReference type="KEGG" id="mvz:myaer102_46580"/>
<gene>
    <name evidence="1" type="ORF">myaer102_46580</name>
</gene>